<proteinExistence type="inferred from homology"/>
<evidence type="ECO:0000256" key="5">
    <source>
        <dbReference type="ARBA" id="ARBA00022692"/>
    </source>
</evidence>
<dbReference type="AlphaFoldDB" id="A0A1B1A051"/>
<comment type="subcellular location">
    <subcellularLocation>
        <location evidence="1">Cell outer membrane</location>
    </subcellularLocation>
</comment>
<dbReference type="InterPro" id="IPR051906">
    <property type="entry name" value="TolC-like"/>
</dbReference>
<dbReference type="GeneID" id="28248989"/>
<keyword evidence="3" id="KW-0813">Transport</keyword>
<gene>
    <name evidence="10" type="ORF">K529_004115</name>
</gene>
<protein>
    <submittedName>
        <fullName evidence="10">Transporter</fullName>
    </submittedName>
</protein>
<accession>A0A1B1A051</accession>
<feature type="signal peptide" evidence="9">
    <location>
        <begin position="1"/>
        <end position="31"/>
    </location>
</feature>
<evidence type="ECO:0000256" key="3">
    <source>
        <dbReference type="ARBA" id="ARBA00022448"/>
    </source>
</evidence>
<dbReference type="STRING" id="1265309.K529_004115"/>
<dbReference type="GO" id="GO:0015288">
    <property type="term" value="F:porin activity"/>
    <property type="evidence" value="ECO:0007669"/>
    <property type="project" value="TreeGrafter"/>
</dbReference>
<sequence length="473" mass="50422">MQRILKTKRIRAFAAIGVLATAVVSAPQAQADNVTDAMIGAYTSSGLLEQNRALLRVADEGVAATVAKLRPVVTATLGIARSYERKGLGALGASSNHNTGATLRVGMEWLLFDNGATQLDRAAAQETVLATRQTLLDVEQQVLFAAVQSYVNVLTQQDIVALRQNNLRLLQEELRAANDRFEVGEVTRTDVALAESQVAEARANLTDARGALLTARATYEEVVGRAPGAVASYPPLPRRAASLSDAQARALRSHPSLRAQQHSVKAAQLTADSSLRDMGPNVKFTAGASHGEVRGSDGTSDNFDLGLSLNQTLYAGGGLAAARRADLARVDAERGSLLSVQRSISSNAASAYTAFDTAAASLVSSNERVRAAQVAFDGIREEATLGSRTTLDVLQAEQELLDAQTARLSARANQALAAYQLLQAQGLLTAENLNLAVERYDPEIYHNQVRSAPAFVTKRGQDLDRVLKALRKN</sequence>
<keyword evidence="5" id="KW-0812">Transmembrane</keyword>
<dbReference type="GO" id="GO:0009279">
    <property type="term" value="C:cell outer membrane"/>
    <property type="evidence" value="ECO:0007669"/>
    <property type="project" value="UniProtKB-SubCell"/>
</dbReference>
<evidence type="ECO:0000256" key="4">
    <source>
        <dbReference type="ARBA" id="ARBA00022452"/>
    </source>
</evidence>
<name>A0A1B1A051_9RHOB</name>
<comment type="similarity">
    <text evidence="2">Belongs to the outer membrane factor (OMF) (TC 1.B.17) family.</text>
</comment>
<keyword evidence="9" id="KW-0732">Signal</keyword>
<evidence type="ECO:0000313" key="11">
    <source>
        <dbReference type="Proteomes" id="UP000013243"/>
    </source>
</evidence>
<dbReference type="Pfam" id="PF02321">
    <property type="entry name" value="OEP"/>
    <property type="match status" value="2"/>
</dbReference>
<dbReference type="Proteomes" id="UP000013243">
    <property type="component" value="Chromosome"/>
</dbReference>
<dbReference type="RefSeq" id="WP_046002490.1">
    <property type="nucleotide sequence ID" value="NZ_CP015230.1"/>
</dbReference>
<dbReference type="InterPro" id="IPR003423">
    <property type="entry name" value="OMP_efflux"/>
</dbReference>
<dbReference type="PANTHER" id="PTHR30026">
    <property type="entry name" value="OUTER MEMBRANE PROTEIN TOLC"/>
    <property type="match status" value="1"/>
</dbReference>
<dbReference type="NCBIfam" id="TIGR01844">
    <property type="entry name" value="type_I_sec_TolC"/>
    <property type="match status" value="1"/>
</dbReference>
<dbReference type="EMBL" id="CP015230">
    <property type="protein sequence ID" value="ANP39943.1"/>
    <property type="molecule type" value="Genomic_DNA"/>
</dbReference>
<dbReference type="GO" id="GO:0015562">
    <property type="term" value="F:efflux transmembrane transporter activity"/>
    <property type="evidence" value="ECO:0007669"/>
    <property type="project" value="InterPro"/>
</dbReference>
<keyword evidence="6" id="KW-0472">Membrane</keyword>
<evidence type="ECO:0000313" key="10">
    <source>
        <dbReference type="EMBL" id="ANP39943.1"/>
    </source>
</evidence>
<keyword evidence="8" id="KW-0175">Coiled coil</keyword>
<evidence type="ECO:0000256" key="9">
    <source>
        <dbReference type="SAM" id="SignalP"/>
    </source>
</evidence>
<dbReference type="OrthoDB" id="9789368at2"/>
<evidence type="ECO:0000256" key="6">
    <source>
        <dbReference type="ARBA" id="ARBA00023136"/>
    </source>
</evidence>
<evidence type="ECO:0000256" key="1">
    <source>
        <dbReference type="ARBA" id="ARBA00004442"/>
    </source>
</evidence>
<dbReference type="SUPFAM" id="SSF56954">
    <property type="entry name" value="Outer membrane efflux proteins (OEP)"/>
    <property type="match status" value="1"/>
</dbReference>
<evidence type="ECO:0000256" key="2">
    <source>
        <dbReference type="ARBA" id="ARBA00007613"/>
    </source>
</evidence>
<dbReference type="InterPro" id="IPR010130">
    <property type="entry name" value="T1SS_OMP_TolC"/>
</dbReference>
<reference evidence="10 11" key="1">
    <citation type="journal article" date="2016" name="ISME J.">
        <title>Global occurrence and heterogeneity of the Roseobacter-clade species Ruegeria mobilis.</title>
        <authorList>
            <person name="Sonnenschein E."/>
            <person name="Gram L."/>
        </authorList>
    </citation>
    <scope>NUCLEOTIDE SEQUENCE [LARGE SCALE GENOMIC DNA]</scope>
    <source>
        <strain evidence="10 11">F1926</strain>
    </source>
</reference>
<feature type="coiled-coil region" evidence="8">
    <location>
        <begin position="160"/>
        <end position="211"/>
    </location>
</feature>
<organism evidence="10 11">
    <name type="scientific">Tritonibacter mobilis F1926</name>
    <dbReference type="NCBI Taxonomy" id="1265309"/>
    <lineage>
        <taxon>Bacteria</taxon>
        <taxon>Pseudomonadati</taxon>
        <taxon>Pseudomonadota</taxon>
        <taxon>Alphaproteobacteria</taxon>
        <taxon>Rhodobacterales</taxon>
        <taxon>Paracoccaceae</taxon>
        <taxon>Tritonibacter</taxon>
    </lineage>
</organism>
<keyword evidence="7" id="KW-0998">Cell outer membrane</keyword>
<keyword evidence="4" id="KW-1134">Transmembrane beta strand</keyword>
<dbReference type="GO" id="GO:1990281">
    <property type="term" value="C:efflux pump complex"/>
    <property type="evidence" value="ECO:0007669"/>
    <property type="project" value="TreeGrafter"/>
</dbReference>
<feature type="chain" id="PRO_5008518278" evidence="9">
    <location>
        <begin position="32"/>
        <end position="473"/>
    </location>
</feature>
<dbReference type="Gene3D" id="1.20.1600.10">
    <property type="entry name" value="Outer membrane efflux proteins (OEP)"/>
    <property type="match status" value="1"/>
</dbReference>
<evidence type="ECO:0000256" key="7">
    <source>
        <dbReference type="ARBA" id="ARBA00023237"/>
    </source>
</evidence>
<dbReference type="KEGG" id="rmb:K529_004115"/>
<evidence type="ECO:0000256" key="8">
    <source>
        <dbReference type="SAM" id="Coils"/>
    </source>
</evidence>
<dbReference type="PANTHER" id="PTHR30026:SF22">
    <property type="entry name" value="OUTER MEMBRANE EFFLUX PROTEIN"/>
    <property type="match status" value="1"/>
</dbReference>